<evidence type="ECO:0008006" key="7">
    <source>
        <dbReference type="Google" id="ProtNLM"/>
    </source>
</evidence>
<dbReference type="PANTHER" id="PTHR14362">
    <property type="entry name" value="COILED-COIL DOMAIN-CONTAINING PROTEIN 81"/>
    <property type="match status" value="1"/>
</dbReference>
<evidence type="ECO:0000313" key="5">
    <source>
        <dbReference type="EMBL" id="KAL1282948.1"/>
    </source>
</evidence>
<feature type="compositionally biased region" description="Polar residues" evidence="2">
    <location>
        <begin position="179"/>
        <end position="188"/>
    </location>
</feature>
<dbReference type="InterPro" id="IPR028034">
    <property type="entry name" value="HU-CCDC81"/>
</dbReference>
<feature type="compositionally biased region" description="Basic and acidic residues" evidence="2">
    <location>
        <begin position="256"/>
        <end position="268"/>
    </location>
</feature>
<feature type="domain" description="CCDC81 HU" evidence="3">
    <location>
        <begin position="9"/>
        <end position="88"/>
    </location>
</feature>
<accession>A0ABR3P107</accession>
<dbReference type="Proteomes" id="UP001558613">
    <property type="component" value="Unassembled WGS sequence"/>
</dbReference>
<feature type="region of interest" description="Disordered" evidence="2">
    <location>
        <begin position="205"/>
        <end position="277"/>
    </location>
</feature>
<comment type="caution">
    <text evidence="5">The sequence shown here is derived from an EMBL/GenBank/DDBJ whole genome shotgun (WGS) entry which is preliminary data.</text>
</comment>
<dbReference type="Pfam" id="PF18289">
    <property type="entry name" value="HU-CCDC81_euk_2"/>
    <property type="match status" value="1"/>
</dbReference>
<evidence type="ECO:0000313" key="6">
    <source>
        <dbReference type="Proteomes" id="UP001558613"/>
    </source>
</evidence>
<gene>
    <name evidence="5" type="ORF">QQF64_001751</name>
</gene>
<keyword evidence="6" id="KW-1185">Reference proteome</keyword>
<protein>
    <recommendedName>
        <fullName evidence="7">CCDC81 HU domain-containing protein</fullName>
    </recommendedName>
</protein>
<feature type="region of interest" description="Disordered" evidence="2">
    <location>
        <begin position="179"/>
        <end position="198"/>
    </location>
</feature>
<dbReference type="PANTHER" id="PTHR14362:SF2">
    <property type="entry name" value="COILED-COIL DOMAIN-CONTAINING PROTEIN 81"/>
    <property type="match status" value="1"/>
</dbReference>
<feature type="coiled-coil region" evidence="1">
    <location>
        <begin position="495"/>
        <end position="545"/>
    </location>
</feature>
<evidence type="ECO:0000259" key="3">
    <source>
        <dbReference type="Pfam" id="PF14908"/>
    </source>
</evidence>
<evidence type="ECO:0000256" key="1">
    <source>
        <dbReference type="SAM" id="Coils"/>
    </source>
</evidence>
<name>A0ABR3P107_9TELE</name>
<organism evidence="5 6">
    <name type="scientific">Cirrhinus molitorella</name>
    <name type="common">mud carp</name>
    <dbReference type="NCBI Taxonomy" id="172907"/>
    <lineage>
        <taxon>Eukaryota</taxon>
        <taxon>Metazoa</taxon>
        <taxon>Chordata</taxon>
        <taxon>Craniata</taxon>
        <taxon>Vertebrata</taxon>
        <taxon>Euteleostomi</taxon>
        <taxon>Actinopterygii</taxon>
        <taxon>Neopterygii</taxon>
        <taxon>Teleostei</taxon>
        <taxon>Ostariophysi</taxon>
        <taxon>Cypriniformes</taxon>
        <taxon>Cyprinidae</taxon>
        <taxon>Labeoninae</taxon>
        <taxon>Labeonini</taxon>
        <taxon>Cirrhinus</taxon>
    </lineage>
</organism>
<evidence type="ECO:0000259" key="4">
    <source>
        <dbReference type="Pfam" id="PF18289"/>
    </source>
</evidence>
<proteinExistence type="predicted"/>
<sequence>MPHIIGSEYERNHLSTLSKLSDDDIHHIWSCVSCFIEKQMLMRKGVYIFGLGTFTFCQQKLNLGNKYILIQRPIFILSEKLSQYYGFQQIKPQATDVPVVPLNFSALSAEGPYDRDAVEGCVRETLHLLLRAASTRQSVFHAFPGIGALTFRQSRVKMTFCPDFISALDSTGRLSSALISRPETNGSRVSERRCDAARPATFSGLTLPRIIPEGEPLRKQPQTEPPAPRQTRDDDGGWENRQPADGATATELTDGPEDKHPTNADRNVEASQPPGGALNIMTVKRSAADVSCDHRRAAQELCYVCMQRAQRNLPLYRSDERRRAERQQETLLMLREHQKDLQYFQKEETDEQRKRDDSRKVAAFNLGVVEAQRRRKAQTSGQSHGSYIFAGRPFTADRLPQQRRYVQELMQEAARRRQMQTHAQQEQQRLDKLCLLQLSEEIALKRSQQLHEKQEMAKKYRKALEAQADHRCSEICQRYDAQAVFGLMDCDPAALAEQRRRAQNISEELINTANDRRREMLEKRLNEQKKEREIMQRDHKDLLEERMRHYEKLRLLRAACEDNWQHSADLKHQRDQEELNIRSFGGQTLTDQLGKYKRCSQCKRDTANCGETNVFRDTNYVAGARIML</sequence>
<dbReference type="InterPro" id="IPR040673">
    <property type="entry name" value="CCDC81_HU_dom_2"/>
</dbReference>
<feature type="domain" description="CCDC81 HU" evidence="4">
    <location>
        <begin position="98"/>
        <end position="172"/>
    </location>
</feature>
<dbReference type="Pfam" id="PF14908">
    <property type="entry name" value="HU-CCDC81_euk_1"/>
    <property type="match status" value="1"/>
</dbReference>
<evidence type="ECO:0000256" key="2">
    <source>
        <dbReference type="SAM" id="MobiDB-lite"/>
    </source>
</evidence>
<reference evidence="5 6" key="1">
    <citation type="submission" date="2023-09" db="EMBL/GenBank/DDBJ databases">
        <authorList>
            <person name="Wang M."/>
        </authorList>
    </citation>
    <scope>NUCLEOTIDE SEQUENCE [LARGE SCALE GENOMIC DNA]</scope>
    <source>
        <strain evidence="5">GT-2023</strain>
        <tissue evidence="5">Liver</tissue>
    </source>
</reference>
<dbReference type="EMBL" id="JAYMGO010000001">
    <property type="protein sequence ID" value="KAL1282948.1"/>
    <property type="molecule type" value="Genomic_DNA"/>
</dbReference>
<dbReference type="InterPro" id="IPR026295">
    <property type="entry name" value="CCD81"/>
</dbReference>
<keyword evidence="1" id="KW-0175">Coiled coil</keyword>